<dbReference type="Proteomes" id="UP001292094">
    <property type="component" value="Unassembled WGS sequence"/>
</dbReference>
<comment type="caution">
    <text evidence="2">The sequence shown here is derived from an EMBL/GenBank/DDBJ whole genome shotgun (WGS) entry which is preliminary data.</text>
</comment>
<evidence type="ECO:0000256" key="1">
    <source>
        <dbReference type="SAM" id="MobiDB-lite"/>
    </source>
</evidence>
<evidence type="ECO:0000313" key="3">
    <source>
        <dbReference type="Proteomes" id="UP001292094"/>
    </source>
</evidence>
<name>A0AAE1U9N5_9EUCA</name>
<gene>
    <name evidence="2" type="ORF">Pmani_013324</name>
</gene>
<sequence>MAQIKDKIALQGRINGMREAGFSTAKGDDGWIRIHGGVGAVSGGSVDCVLSAEGAVGFAHCRDGIRVRSSSPRPSTSEKATTEVPVTDSTATGAPWTVSGEPLPRGAAWMSTGTTKRQESKGGTAVQNQKIHRVRRKK</sequence>
<dbReference type="AlphaFoldDB" id="A0AAE1U9N5"/>
<dbReference type="EMBL" id="JAWZYT010001114">
    <property type="protein sequence ID" value="KAK4315407.1"/>
    <property type="molecule type" value="Genomic_DNA"/>
</dbReference>
<proteinExistence type="predicted"/>
<keyword evidence="3" id="KW-1185">Reference proteome</keyword>
<feature type="region of interest" description="Disordered" evidence="1">
    <location>
        <begin position="67"/>
        <end position="138"/>
    </location>
</feature>
<evidence type="ECO:0000313" key="2">
    <source>
        <dbReference type="EMBL" id="KAK4315407.1"/>
    </source>
</evidence>
<reference evidence="2" key="1">
    <citation type="submission" date="2023-11" db="EMBL/GenBank/DDBJ databases">
        <title>Genome assemblies of two species of porcelain crab, Petrolisthes cinctipes and Petrolisthes manimaculis (Anomura: Porcellanidae).</title>
        <authorList>
            <person name="Angst P."/>
        </authorList>
    </citation>
    <scope>NUCLEOTIDE SEQUENCE</scope>
    <source>
        <strain evidence="2">PB745_02</strain>
        <tissue evidence="2">Gill</tissue>
    </source>
</reference>
<organism evidence="2 3">
    <name type="scientific">Petrolisthes manimaculis</name>
    <dbReference type="NCBI Taxonomy" id="1843537"/>
    <lineage>
        <taxon>Eukaryota</taxon>
        <taxon>Metazoa</taxon>
        <taxon>Ecdysozoa</taxon>
        <taxon>Arthropoda</taxon>
        <taxon>Crustacea</taxon>
        <taxon>Multicrustacea</taxon>
        <taxon>Malacostraca</taxon>
        <taxon>Eumalacostraca</taxon>
        <taxon>Eucarida</taxon>
        <taxon>Decapoda</taxon>
        <taxon>Pleocyemata</taxon>
        <taxon>Anomura</taxon>
        <taxon>Galatheoidea</taxon>
        <taxon>Porcellanidae</taxon>
        <taxon>Petrolisthes</taxon>
    </lineage>
</organism>
<accession>A0AAE1U9N5</accession>
<protein>
    <submittedName>
        <fullName evidence="2">Uncharacterized protein</fullName>
    </submittedName>
</protein>
<feature type="compositionally biased region" description="Low complexity" evidence="1">
    <location>
        <begin position="68"/>
        <end position="77"/>
    </location>
</feature>